<dbReference type="InterPro" id="IPR003340">
    <property type="entry name" value="B3_DNA-bd"/>
</dbReference>
<sequence>MVNKSLGKDKDEIILDQRPAFFKIFNQLVENRLKIPPQFVRDVLIGIPKRIILETSYGSCWSVKVVKTDDGDVFLGDDWQKFVEDNLLQEHDFLLFHYDHGDRCFTVQIFDKSGVERTNQEVANSGTKNLDQHTTHVQPREKSQSREEGATLQEFCSQHPFFETNIKRYNVNPPFLMIIPKSFAEKHFQKAKTKIRLKNIEGKEWEVNYTINGGNFVFVGGWTRFVRDNKLKIGNVCIFELIGEKVLQVHISDD</sequence>
<dbReference type="Gramene" id="CDO97123">
    <property type="protein sequence ID" value="CDO97123"/>
    <property type="gene ID" value="GSCOC_T00014366001"/>
</dbReference>
<feature type="region of interest" description="Disordered" evidence="6">
    <location>
        <begin position="122"/>
        <end position="149"/>
    </location>
</feature>
<dbReference type="CDD" id="cd10017">
    <property type="entry name" value="B3_DNA"/>
    <property type="match status" value="2"/>
</dbReference>
<dbReference type="PROSITE" id="PS50863">
    <property type="entry name" value="B3"/>
    <property type="match status" value="2"/>
</dbReference>
<dbReference type="EMBL" id="HG739085">
    <property type="protein sequence ID" value="CDO97123.1"/>
    <property type="molecule type" value="Genomic_DNA"/>
</dbReference>
<dbReference type="PANTHER" id="PTHR31920:SF122">
    <property type="entry name" value="B3 DOMAIN-CONTAINING PROTEIN REM23"/>
    <property type="match status" value="1"/>
</dbReference>
<dbReference type="InParanoid" id="A0A068TP36"/>
<dbReference type="SMART" id="SM01019">
    <property type="entry name" value="B3"/>
    <property type="match status" value="2"/>
</dbReference>
<protein>
    <recommendedName>
        <fullName evidence="7">TF-B3 domain-containing protein</fullName>
    </recommendedName>
</protein>
<dbReference type="Proteomes" id="UP000295252">
    <property type="component" value="Chromosome IV"/>
</dbReference>
<dbReference type="GO" id="GO:0005634">
    <property type="term" value="C:nucleus"/>
    <property type="evidence" value="ECO:0007669"/>
    <property type="project" value="UniProtKB-SubCell"/>
</dbReference>
<evidence type="ECO:0000256" key="3">
    <source>
        <dbReference type="ARBA" id="ARBA00023125"/>
    </source>
</evidence>
<gene>
    <name evidence="8" type="ORF">GSCOC_T00014366001</name>
</gene>
<dbReference type="AlphaFoldDB" id="A0A068TP36"/>
<dbReference type="PhylomeDB" id="A0A068TP36"/>
<evidence type="ECO:0000259" key="7">
    <source>
        <dbReference type="PROSITE" id="PS50863"/>
    </source>
</evidence>
<evidence type="ECO:0000256" key="1">
    <source>
        <dbReference type="ARBA" id="ARBA00004123"/>
    </source>
</evidence>
<feature type="domain" description="TF-B3" evidence="7">
    <location>
        <begin position="162"/>
        <end position="254"/>
    </location>
</feature>
<dbReference type="Pfam" id="PF02362">
    <property type="entry name" value="B3"/>
    <property type="match status" value="2"/>
</dbReference>
<reference evidence="9" key="1">
    <citation type="journal article" date="2014" name="Science">
        <title>The coffee genome provides insight into the convergent evolution of caffeine biosynthesis.</title>
        <authorList>
            <person name="Denoeud F."/>
            <person name="Carretero-Paulet L."/>
            <person name="Dereeper A."/>
            <person name="Droc G."/>
            <person name="Guyot R."/>
            <person name="Pietrella M."/>
            <person name="Zheng C."/>
            <person name="Alberti A."/>
            <person name="Anthony F."/>
            <person name="Aprea G."/>
            <person name="Aury J.M."/>
            <person name="Bento P."/>
            <person name="Bernard M."/>
            <person name="Bocs S."/>
            <person name="Campa C."/>
            <person name="Cenci A."/>
            <person name="Combes M.C."/>
            <person name="Crouzillat D."/>
            <person name="Da Silva C."/>
            <person name="Daddiego L."/>
            <person name="De Bellis F."/>
            <person name="Dussert S."/>
            <person name="Garsmeur O."/>
            <person name="Gayraud T."/>
            <person name="Guignon V."/>
            <person name="Jahn K."/>
            <person name="Jamilloux V."/>
            <person name="Joet T."/>
            <person name="Labadie K."/>
            <person name="Lan T."/>
            <person name="Leclercq J."/>
            <person name="Lepelley M."/>
            <person name="Leroy T."/>
            <person name="Li L.T."/>
            <person name="Librado P."/>
            <person name="Lopez L."/>
            <person name="Munoz A."/>
            <person name="Noel B."/>
            <person name="Pallavicini A."/>
            <person name="Perrotta G."/>
            <person name="Poncet V."/>
            <person name="Pot D."/>
            <person name="Priyono X."/>
            <person name="Rigoreau M."/>
            <person name="Rouard M."/>
            <person name="Rozas J."/>
            <person name="Tranchant-Dubreuil C."/>
            <person name="VanBuren R."/>
            <person name="Zhang Q."/>
            <person name="Andrade A.C."/>
            <person name="Argout X."/>
            <person name="Bertrand B."/>
            <person name="de Kochko A."/>
            <person name="Graziosi G."/>
            <person name="Henry R.J."/>
            <person name="Jayarama X."/>
            <person name="Ming R."/>
            <person name="Nagai C."/>
            <person name="Rounsley S."/>
            <person name="Sankoff D."/>
            <person name="Giuliano G."/>
            <person name="Albert V.A."/>
            <person name="Wincker P."/>
            <person name="Lashermes P."/>
        </authorList>
    </citation>
    <scope>NUCLEOTIDE SEQUENCE [LARGE SCALE GENOMIC DNA]</scope>
    <source>
        <strain evidence="9">cv. DH200-94</strain>
    </source>
</reference>
<keyword evidence="9" id="KW-1185">Reference proteome</keyword>
<proteinExistence type="predicted"/>
<keyword evidence="2" id="KW-0805">Transcription regulation</keyword>
<dbReference type="InterPro" id="IPR050655">
    <property type="entry name" value="Plant_B3_domain"/>
</dbReference>
<keyword evidence="4" id="KW-0804">Transcription</keyword>
<evidence type="ECO:0000256" key="5">
    <source>
        <dbReference type="ARBA" id="ARBA00023242"/>
    </source>
</evidence>
<evidence type="ECO:0000313" key="9">
    <source>
        <dbReference type="Proteomes" id="UP000295252"/>
    </source>
</evidence>
<feature type="compositionally biased region" description="Basic and acidic residues" evidence="6">
    <location>
        <begin position="130"/>
        <end position="149"/>
    </location>
</feature>
<evidence type="ECO:0000256" key="2">
    <source>
        <dbReference type="ARBA" id="ARBA00023015"/>
    </source>
</evidence>
<accession>A0A068TP36</accession>
<dbReference type="STRING" id="49390.A0A068TP36"/>
<dbReference type="FunCoup" id="A0A068TP36">
    <property type="interactions" value="47"/>
</dbReference>
<dbReference type="OMA" id="HIFRTRC"/>
<keyword evidence="5" id="KW-0539">Nucleus</keyword>
<dbReference type="InterPro" id="IPR015300">
    <property type="entry name" value="DNA-bd_pseudobarrel_sf"/>
</dbReference>
<dbReference type="OrthoDB" id="1666376at2759"/>
<evidence type="ECO:0000313" key="8">
    <source>
        <dbReference type="EMBL" id="CDO97123.1"/>
    </source>
</evidence>
<dbReference type="PANTHER" id="PTHR31920">
    <property type="entry name" value="B3 DOMAIN-CONTAINING"/>
    <property type="match status" value="1"/>
</dbReference>
<evidence type="ECO:0000256" key="6">
    <source>
        <dbReference type="SAM" id="MobiDB-lite"/>
    </source>
</evidence>
<dbReference type="Gene3D" id="2.40.330.10">
    <property type="entry name" value="DNA-binding pseudobarrel domain"/>
    <property type="match status" value="2"/>
</dbReference>
<evidence type="ECO:0000256" key="4">
    <source>
        <dbReference type="ARBA" id="ARBA00023163"/>
    </source>
</evidence>
<dbReference type="SUPFAM" id="SSF101936">
    <property type="entry name" value="DNA-binding pseudobarrel domain"/>
    <property type="match status" value="2"/>
</dbReference>
<dbReference type="GO" id="GO:0003677">
    <property type="term" value="F:DNA binding"/>
    <property type="evidence" value="ECO:0007669"/>
    <property type="project" value="UniProtKB-KW"/>
</dbReference>
<feature type="domain" description="TF-B3" evidence="7">
    <location>
        <begin position="18"/>
        <end position="113"/>
    </location>
</feature>
<organism evidence="8 9">
    <name type="scientific">Coffea canephora</name>
    <name type="common">Robusta coffee</name>
    <dbReference type="NCBI Taxonomy" id="49390"/>
    <lineage>
        <taxon>Eukaryota</taxon>
        <taxon>Viridiplantae</taxon>
        <taxon>Streptophyta</taxon>
        <taxon>Embryophyta</taxon>
        <taxon>Tracheophyta</taxon>
        <taxon>Spermatophyta</taxon>
        <taxon>Magnoliopsida</taxon>
        <taxon>eudicotyledons</taxon>
        <taxon>Gunneridae</taxon>
        <taxon>Pentapetalae</taxon>
        <taxon>asterids</taxon>
        <taxon>lamiids</taxon>
        <taxon>Gentianales</taxon>
        <taxon>Rubiaceae</taxon>
        <taxon>Ixoroideae</taxon>
        <taxon>Gardenieae complex</taxon>
        <taxon>Bertiereae - Coffeeae clade</taxon>
        <taxon>Coffeeae</taxon>
        <taxon>Coffea</taxon>
    </lineage>
</organism>
<comment type="subcellular location">
    <subcellularLocation>
        <location evidence="1">Nucleus</location>
    </subcellularLocation>
</comment>
<name>A0A068TP36_COFCA</name>
<keyword evidence="3" id="KW-0238">DNA-binding</keyword>